<evidence type="ECO:0000256" key="1">
    <source>
        <dbReference type="SAM" id="Phobius"/>
    </source>
</evidence>
<dbReference type="OrthoDB" id="9929261at2"/>
<keyword evidence="1" id="KW-0812">Transmembrane</keyword>
<dbReference type="RefSeq" id="WP_057798808.1">
    <property type="nucleotide sequence ID" value="NZ_AZFM01000017.1"/>
</dbReference>
<evidence type="ECO:0000313" key="2">
    <source>
        <dbReference type="EMBL" id="KRL89838.1"/>
    </source>
</evidence>
<accession>A0A0R1U9Q1</accession>
<evidence type="ECO:0000313" key="3">
    <source>
        <dbReference type="Proteomes" id="UP000051036"/>
    </source>
</evidence>
<dbReference type="STRING" id="1423763.FC46_GL000486"/>
<organism evidence="2 3">
    <name type="scientific">Lactobacillus kalixensis DSM 16043</name>
    <dbReference type="NCBI Taxonomy" id="1423763"/>
    <lineage>
        <taxon>Bacteria</taxon>
        <taxon>Bacillati</taxon>
        <taxon>Bacillota</taxon>
        <taxon>Bacilli</taxon>
        <taxon>Lactobacillales</taxon>
        <taxon>Lactobacillaceae</taxon>
        <taxon>Lactobacillus</taxon>
    </lineage>
</organism>
<keyword evidence="3" id="KW-1185">Reference proteome</keyword>
<keyword evidence="1" id="KW-0472">Membrane</keyword>
<sequence>MSSLNIVDVATVVAIFVVIIAGFLTLIEKVYKTKKPLTTDDVFDLARMIVAQFDTLKGSKEEKKSEATKVLTKAVEDKPGEVAKVVANNEDVAAGAIEMAVNERRDVENEETTEVGFKKEDDK</sequence>
<keyword evidence="1" id="KW-1133">Transmembrane helix</keyword>
<dbReference type="Proteomes" id="UP000051036">
    <property type="component" value="Unassembled WGS sequence"/>
</dbReference>
<protein>
    <submittedName>
        <fullName evidence="2">Uncharacterized protein</fullName>
    </submittedName>
</protein>
<dbReference type="EMBL" id="AZFM01000017">
    <property type="protein sequence ID" value="KRL89838.1"/>
    <property type="molecule type" value="Genomic_DNA"/>
</dbReference>
<reference evidence="2 3" key="1">
    <citation type="journal article" date="2015" name="Genome Announc.">
        <title>Expanding the biotechnology potential of lactobacilli through comparative genomics of 213 strains and associated genera.</title>
        <authorList>
            <person name="Sun Z."/>
            <person name="Harris H.M."/>
            <person name="McCann A."/>
            <person name="Guo C."/>
            <person name="Argimon S."/>
            <person name="Zhang W."/>
            <person name="Yang X."/>
            <person name="Jeffery I.B."/>
            <person name="Cooney J.C."/>
            <person name="Kagawa T.F."/>
            <person name="Liu W."/>
            <person name="Song Y."/>
            <person name="Salvetti E."/>
            <person name="Wrobel A."/>
            <person name="Rasinkangas P."/>
            <person name="Parkhill J."/>
            <person name="Rea M.C."/>
            <person name="O'Sullivan O."/>
            <person name="Ritari J."/>
            <person name="Douillard F.P."/>
            <person name="Paul Ross R."/>
            <person name="Yang R."/>
            <person name="Briner A.E."/>
            <person name="Felis G.E."/>
            <person name="de Vos W.M."/>
            <person name="Barrangou R."/>
            <person name="Klaenhammer T.R."/>
            <person name="Caufield P.W."/>
            <person name="Cui Y."/>
            <person name="Zhang H."/>
            <person name="O'Toole P.W."/>
        </authorList>
    </citation>
    <scope>NUCLEOTIDE SEQUENCE [LARGE SCALE GENOMIC DNA]</scope>
    <source>
        <strain evidence="2 3">DSM 16043</strain>
    </source>
</reference>
<proteinExistence type="predicted"/>
<comment type="caution">
    <text evidence="2">The sequence shown here is derived from an EMBL/GenBank/DDBJ whole genome shotgun (WGS) entry which is preliminary data.</text>
</comment>
<feature type="transmembrane region" description="Helical" evidence="1">
    <location>
        <begin position="6"/>
        <end position="27"/>
    </location>
</feature>
<dbReference type="PATRIC" id="fig|1423763.3.peg.490"/>
<gene>
    <name evidence="2" type="ORF">FC46_GL000486</name>
</gene>
<dbReference type="AlphaFoldDB" id="A0A0R1U9Q1"/>
<name>A0A0R1U9Q1_9LACO</name>